<dbReference type="InterPro" id="IPR037401">
    <property type="entry name" value="SnoaL-like"/>
</dbReference>
<evidence type="ECO:0000259" key="1">
    <source>
        <dbReference type="Pfam" id="PF12680"/>
    </source>
</evidence>
<dbReference type="SUPFAM" id="SSF54427">
    <property type="entry name" value="NTF2-like"/>
    <property type="match status" value="1"/>
</dbReference>
<keyword evidence="3" id="KW-1185">Reference proteome</keyword>
<dbReference type="EMBL" id="FPKR01000016">
    <property type="protein sequence ID" value="SFZ79327.1"/>
    <property type="molecule type" value="Genomic_DNA"/>
</dbReference>
<dbReference type="RefSeq" id="WP_072429990.1">
    <property type="nucleotide sequence ID" value="NZ_FPKR01000016.1"/>
</dbReference>
<protein>
    <submittedName>
        <fullName evidence="2">SnoaL-like domain-containing protein</fullName>
    </submittedName>
</protein>
<dbReference type="Gene3D" id="3.10.450.50">
    <property type="match status" value="1"/>
</dbReference>
<evidence type="ECO:0000313" key="2">
    <source>
        <dbReference type="EMBL" id="SFZ79327.1"/>
    </source>
</evidence>
<dbReference type="AlphaFoldDB" id="A0A1K2HRD3"/>
<dbReference type="InterPro" id="IPR032710">
    <property type="entry name" value="NTF2-like_dom_sf"/>
</dbReference>
<feature type="domain" description="SnoaL-like" evidence="1">
    <location>
        <begin position="10"/>
        <end position="108"/>
    </location>
</feature>
<proteinExistence type="predicted"/>
<accession>A0A1K2HRD3</accession>
<name>A0A1K2HRD3_9NEIS</name>
<sequence length="138" mass="15916">MSAHFDALIAWFEHLTPSTLEQIGDYYAPAARFRDPFNDLAGIANVRRVYAHMFDSLEAPRFVVENRIEQGAQAFLVWRFEFGLRGRAMCIRGGSHMVLDEQGRIALHRDYWDAAEELYEHLPVLGGVLRLLKRRLAI</sequence>
<dbReference type="STRING" id="1121279.SAMN02745887_03510"/>
<evidence type="ECO:0000313" key="3">
    <source>
        <dbReference type="Proteomes" id="UP000186513"/>
    </source>
</evidence>
<gene>
    <name evidence="2" type="ORF">SAMN02745887_03510</name>
</gene>
<reference evidence="2 3" key="1">
    <citation type="submission" date="2016-11" db="EMBL/GenBank/DDBJ databases">
        <authorList>
            <person name="Jaros S."/>
            <person name="Januszkiewicz K."/>
            <person name="Wedrychowicz H."/>
        </authorList>
    </citation>
    <scope>NUCLEOTIDE SEQUENCE [LARGE SCALE GENOMIC DNA]</scope>
    <source>
        <strain evidence="2 3">DSM 18899</strain>
    </source>
</reference>
<dbReference type="Pfam" id="PF12680">
    <property type="entry name" value="SnoaL_2"/>
    <property type="match status" value="1"/>
</dbReference>
<dbReference type="Proteomes" id="UP000186513">
    <property type="component" value="Unassembled WGS sequence"/>
</dbReference>
<organism evidence="2 3">
    <name type="scientific">Chitinimonas taiwanensis DSM 18899</name>
    <dbReference type="NCBI Taxonomy" id="1121279"/>
    <lineage>
        <taxon>Bacteria</taxon>
        <taxon>Pseudomonadati</taxon>
        <taxon>Pseudomonadota</taxon>
        <taxon>Betaproteobacteria</taxon>
        <taxon>Neisseriales</taxon>
        <taxon>Chitinibacteraceae</taxon>
        <taxon>Chitinimonas</taxon>
    </lineage>
</organism>
<dbReference type="OrthoDB" id="1115105at2"/>